<dbReference type="NCBIfam" id="TIGR02328">
    <property type="entry name" value="TIGR02328 family protein"/>
    <property type="match status" value="1"/>
</dbReference>
<dbReference type="AlphaFoldDB" id="A0A381DI79"/>
<evidence type="ECO:0000313" key="1">
    <source>
        <dbReference type="EMBL" id="SUX10345.1"/>
    </source>
</evidence>
<dbReference type="Proteomes" id="UP000254920">
    <property type="component" value="Unassembled WGS sequence"/>
</dbReference>
<organism evidence="1 2">
    <name type="scientific">Campylobacter sputorum subsp. sputorum</name>
    <dbReference type="NCBI Taxonomy" id="32024"/>
    <lineage>
        <taxon>Bacteria</taxon>
        <taxon>Pseudomonadati</taxon>
        <taxon>Campylobacterota</taxon>
        <taxon>Epsilonproteobacteria</taxon>
        <taxon>Campylobacterales</taxon>
        <taxon>Campylobacteraceae</taxon>
        <taxon>Campylobacter</taxon>
    </lineage>
</organism>
<proteinExistence type="predicted"/>
<gene>
    <name evidence="1" type="ORF">NCTC12475_00533</name>
</gene>
<name>A0A381DI79_9BACT</name>
<reference evidence="1 2" key="1">
    <citation type="submission" date="2018-06" db="EMBL/GenBank/DDBJ databases">
        <authorList>
            <consortium name="Pathogen Informatics"/>
            <person name="Doyle S."/>
        </authorList>
    </citation>
    <scope>NUCLEOTIDE SEQUENCE [LARGE SCALE GENOMIC DNA]</scope>
    <source>
        <strain evidence="1 2">NCTC12475</strain>
    </source>
</reference>
<keyword evidence="2" id="KW-1185">Reference proteome</keyword>
<accession>A0A381DI79</accession>
<sequence length="121" mass="14558">MRLWHEELIPILPRAQLLGQHRECCALRGNGWGKKHSTVDYVFRHNPNKLFLYHSLIMKEMTLRGYRIDKKWLDPRYRGKKSTPYLTLEIPSTLPHPIYIEHDKSYLQECIENLKQKNIFL</sequence>
<evidence type="ECO:0000313" key="2">
    <source>
        <dbReference type="Proteomes" id="UP000254920"/>
    </source>
</evidence>
<dbReference type="EMBL" id="UFVD01000001">
    <property type="protein sequence ID" value="SUX10345.1"/>
    <property type="molecule type" value="Genomic_DNA"/>
</dbReference>
<dbReference type="InterPro" id="IPR012650">
    <property type="entry name" value="CHP02328"/>
</dbReference>
<dbReference type="Pfam" id="PF03013">
    <property type="entry name" value="Pyr_excise"/>
    <property type="match status" value="1"/>
</dbReference>
<dbReference type="InterPro" id="IPR004260">
    <property type="entry name" value="Pyr-dimer_DNA_glycosylase"/>
</dbReference>
<dbReference type="OrthoDB" id="360137at2"/>
<dbReference type="GeneID" id="93090973"/>
<protein>
    <submittedName>
        <fullName evidence="1">Pyrimidine dimer DNA glycosylase</fullName>
    </submittedName>
</protein>
<dbReference type="RefSeq" id="WP_089182766.1">
    <property type="nucleotide sequence ID" value="NZ_CP043427.1"/>
</dbReference>